<proteinExistence type="inferred from homology"/>
<dbReference type="GeneID" id="34311043"/>
<dbReference type="RefSeq" id="WP_013957866.1">
    <property type="nucleotide sequence ID" value="NC_015726.1"/>
</dbReference>
<dbReference type="CDD" id="cd06342">
    <property type="entry name" value="PBP1_ABC_LIVBP-like"/>
    <property type="match status" value="1"/>
</dbReference>
<dbReference type="InterPro" id="IPR028081">
    <property type="entry name" value="Leu-bd"/>
</dbReference>
<evidence type="ECO:0000256" key="2">
    <source>
        <dbReference type="ARBA" id="ARBA00022729"/>
    </source>
</evidence>
<organism evidence="4 5">
    <name type="scientific">Cupriavidus necator (strain ATCC 43291 / DSM 13513 / CCUG 52238 / LMG 8453 / N-1)</name>
    <name type="common">Ralstonia eutropha</name>
    <dbReference type="NCBI Taxonomy" id="1042878"/>
    <lineage>
        <taxon>Bacteria</taxon>
        <taxon>Pseudomonadati</taxon>
        <taxon>Pseudomonadota</taxon>
        <taxon>Betaproteobacteria</taxon>
        <taxon>Burkholderiales</taxon>
        <taxon>Burkholderiaceae</taxon>
        <taxon>Cupriavidus</taxon>
    </lineage>
</organism>
<evidence type="ECO:0000313" key="5">
    <source>
        <dbReference type="Proteomes" id="UP000006798"/>
    </source>
</evidence>
<reference evidence="4 5" key="1">
    <citation type="journal article" date="2011" name="J. Bacteriol.">
        <title>Complete genome sequence of the type strain Cupriavidus necator N-1.</title>
        <authorList>
            <person name="Poehlein A."/>
            <person name="Kusian B."/>
            <person name="Friedrich B."/>
            <person name="Daniel R."/>
            <person name="Bowien B."/>
        </authorList>
    </citation>
    <scope>NUCLEOTIDE SEQUENCE [LARGE SCALE GENOMIC DNA]</scope>
    <source>
        <strain evidence="5">ATCC 43291 / DSM 13513 / CCUG 52238 / LMG 8453 / N-1</strain>
    </source>
</reference>
<name>G0EV58_CUPNN</name>
<accession>G0EV58</accession>
<dbReference type="Pfam" id="PF13458">
    <property type="entry name" value="Peripla_BP_6"/>
    <property type="match status" value="1"/>
</dbReference>
<evidence type="ECO:0000313" key="4">
    <source>
        <dbReference type="EMBL" id="AEI78298.1"/>
    </source>
</evidence>
<evidence type="ECO:0000259" key="3">
    <source>
        <dbReference type="Pfam" id="PF13458"/>
    </source>
</evidence>
<dbReference type="PANTHER" id="PTHR47151">
    <property type="entry name" value="LEU/ILE/VAL-BINDING ABC TRANSPORTER SUBUNIT"/>
    <property type="match status" value="1"/>
</dbReference>
<dbReference type="KEGG" id="cnc:CNE_1c29860"/>
<dbReference type="SUPFAM" id="SSF53822">
    <property type="entry name" value="Periplasmic binding protein-like I"/>
    <property type="match status" value="1"/>
</dbReference>
<dbReference type="Gene3D" id="3.40.50.2300">
    <property type="match status" value="2"/>
</dbReference>
<evidence type="ECO:0000256" key="1">
    <source>
        <dbReference type="ARBA" id="ARBA00010062"/>
    </source>
</evidence>
<comment type="similarity">
    <text evidence="1">Belongs to the leucine-binding protein family.</text>
</comment>
<dbReference type="EMBL" id="CP002877">
    <property type="protein sequence ID" value="AEI78298.1"/>
    <property type="molecule type" value="Genomic_DNA"/>
</dbReference>
<protein>
    <submittedName>
        <fullName evidence="4">ABC transport system permease protein HAAT family</fullName>
    </submittedName>
</protein>
<dbReference type="HOGENOM" id="CLU_027128_6_0_4"/>
<dbReference type="PROSITE" id="PS51257">
    <property type="entry name" value="PROKAR_LIPOPROTEIN"/>
    <property type="match status" value="1"/>
</dbReference>
<dbReference type="AlphaFoldDB" id="G0EV58"/>
<feature type="domain" description="Leucine-binding protein" evidence="3">
    <location>
        <begin position="50"/>
        <end position="390"/>
    </location>
</feature>
<dbReference type="InterPro" id="IPR028082">
    <property type="entry name" value="Peripla_BP_I"/>
</dbReference>
<keyword evidence="2" id="KW-0732">Signal</keyword>
<gene>
    <name evidence="4" type="primary">livK2</name>
    <name evidence="4" type="ordered locus">CNE_1c29860</name>
</gene>
<dbReference type="Proteomes" id="UP000006798">
    <property type="component" value="Chromosome 1"/>
</dbReference>
<sequence length="400" mass="41419">MQITFAKILPIAAAVALVAACGKKEEKPADAASSAPAAAAPAAGGGEVVVKIGHVAPLTGGIAHLGKDNENGARLAVEEVNKTGLEIGGKKIKLELVGEDDAGDPKTGTAVAQKLVDTKVVAVVGHLNSGTSIPASKIYSDAGIVQISPSATNPDYTKQGFKTTFRVVATDAQQGPALANYATKSLHAKSVAIVDDATAYGKGLADEFEKTAKAAGVSVVAREATNDKATDFKAILTKIKGKKPDVIMYGGMDATGGPFAKQAKELGIGAKIVGGDGVCTDKVAELAGDAVSNIICSEAGLALSKMEKGAEFEKKYQARFNAPVQIYAPFTYDAVMVIVDAMKRANSAEPAAILVEMPKTNYKGLIGNIAFDEKGDMKEGTITLYEYKDKKKSVLDIVKM</sequence>
<dbReference type="PANTHER" id="PTHR47151:SF2">
    <property type="entry name" value="AMINO ACID BINDING PROTEIN"/>
    <property type="match status" value="1"/>
</dbReference>